<evidence type="ECO:0000259" key="6">
    <source>
        <dbReference type="Pfam" id="PF02776"/>
    </source>
</evidence>
<reference evidence="8" key="1">
    <citation type="journal article" date="2019" name="Int. J. Syst. Evol. Microbiol.">
        <title>The Global Catalogue of Microorganisms (GCM) 10K type strain sequencing project: providing services to taxonomists for standard genome sequencing and annotation.</title>
        <authorList>
            <consortium name="The Broad Institute Genomics Platform"/>
            <consortium name="The Broad Institute Genome Sequencing Center for Infectious Disease"/>
            <person name="Wu L."/>
            <person name="Ma J."/>
        </authorList>
    </citation>
    <scope>NUCLEOTIDE SEQUENCE [LARGE SCALE GENOMIC DNA]</scope>
    <source>
        <strain evidence="8">CGMCC 1.15067</strain>
    </source>
</reference>
<dbReference type="PANTHER" id="PTHR18968">
    <property type="entry name" value="THIAMINE PYROPHOSPHATE ENZYMES"/>
    <property type="match status" value="1"/>
</dbReference>
<keyword evidence="8" id="KW-1185">Reference proteome</keyword>
<dbReference type="Pfam" id="PF00205">
    <property type="entry name" value="TPP_enzyme_M"/>
    <property type="match status" value="1"/>
</dbReference>
<dbReference type="InterPro" id="IPR045229">
    <property type="entry name" value="TPP_enz"/>
</dbReference>
<dbReference type="Gene3D" id="3.40.50.1220">
    <property type="entry name" value="TPP-binding domain"/>
    <property type="match status" value="1"/>
</dbReference>
<organism evidence="7 8">
    <name type="scientific">Paenibacillus nicotianae</name>
    <dbReference type="NCBI Taxonomy" id="1526551"/>
    <lineage>
        <taxon>Bacteria</taxon>
        <taxon>Bacillati</taxon>
        <taxon>Bacillota</taxon>
        <taxon>Bacilli</taxon>
        <taxon>Bacillales</taxon>
        <taxon>Paenibacillaceae</taxon>
        <taxon>Paenibacillus</taxon>
    </lineage>
</organism>
<sequence length="572" mass="62617">MDRLSTETKIKTTNPTDVAKTKVTTGADVVVDSLIAQGVEYIFGIPGAKIDAVFDVLQDRGPELIVCRHEQNAAFMAAAIGRLTGKPGVCLVTSGPGASNLVTGLATANAESDPVVALAGAVSRTDRLKRTHQSMDNAGLFEPVTKYSVEVEHPNNVGEAITNAFREASASQPGAAFVSLPMDVLVSEAKKFNFHTMHRPQLGTAPTHLIDEVATAIRQAKLPVILLGMKASSPEVTQAIRELIRDTDIPVVETFQAAGAISRDLEKHFLGRVGLFCNQPGDLLLKQSDLVLTVGYDPIEYDPHLWNQEGQRLVFHLDNRKADIDHYYQPQSELIGNIALNIQALSTQLEGLRLSTPSLDILARLHHKLEQDGQGFHSSHPDLVHPIEFMKTLRGMIGDEVTVACDVGSHYIWMARYFRSYEPRRLLFSNGMQTLGVAMPWAIGASLVRPNEKVISISGDGGFLFSSMELETAVRLNTPLVHIVWRDGAYDMVAFQQVMKYGRTSGVDFGKVDIVKYAESFGALGLRVDRPEELETVLRQAMAHQGPVVVDVPIDYQDNIKLGEKLLPDAIN</sequence>
<comment type="caution">
    <text evidence="7">The sequence shown here is derived from an EMBL/GenBank/DDBJ whole genome shotgun (WGS) entry which is preliminary data.</text>
</comment>
<dbReference type="Pfam" id="PF02775">
    <property type="entry name" value="TPP_enzyme_C"/>
    <property type="match status" value="1"/>
</dbReference>
<dbReference type="NCBIfam" id="TIGR02418">
    <property type="entry name" value="acolac_catab"/>
    <property type="match status" value="1"/>
</dbReference>
<protein>
    <submittedName>
        <fullName evidence="7">Acetolactate synthase AlsS</fullName>
        <ecNumber evidence="7">2.2.1.6</ecNumber>
    </submittedName>
</protein>
<dbReference type="PANTHER" id="PTHR18968:SF129">
    <property type="entry name" value="ACETOLACTATE SYNTHASE"/>
    <property type="match status" value="1"/>
</dbReference>
<dbReference type="Gene3D" id="3.40.50.970">
    <property type="match status" value="2"/>
</dbReference>
<evidence type="ECO:0000313" key="8">
    <source>
        <dbReference type="Proteomes" id="UP001597403"/>
    </source>
</evidence>
<dbReference type="NCBIfam" id="NF006378">
    <property type="entry name" value="PRK08617.1"/>
    <property type="match status" value="1"/>
</dbReference>
<dbReference type="Pfam" id="PF02776">
    <property type="entry name" value="TPP_enzyme_N"/>
    <property type="match status" value="1"/>
</dbReference>
<dbReference type="GO" id="GO:0003984">
    <property type="term" value="F:acetolactate synthase activity"/>
    <property type="evidence" value="ECO:0007669"/>
    <property type="project" value="UniProtKB-EC"/>
</dbReference>
<dbReference type="CDD" id="cd07035">
    <property type="entry name" value="TPP_PYR_POX_like"/>
    <property type="match status" value="1"/>
</dbReference>
<feature type="domain" description="Thiamine pyrophosphate enzyme N-terminal TPP-binding" evidence="6">
    <location>
        <begin position="25"/>
        <end position="138"/>
    </location>
</feature>
<proteinExistence type="inferred from homology"/>
<dbReference type="SUPFAM" id="SSF52518">
    <property type="entry name" value="Thiamin diphosphate-binding fold (THDP-binding)"/>
    <property type="match status" value="2"/>
</dbReference>
<dbReference type="InterPro" id="IPR012000">
    <property type="entry name" value="Thiamin_PyroP_enz_cen_dom"/>
</dbReference>
<keyword evidence="2 3" id="KW-0786">Thiamine pyrophosphate</keyword>
<dbReference type="InterPro" id="IPR029035">
    <property type="entry name" value="DHS-like_NAD/FAD-binding_dom"/>
</dbReference>
<feature type="domain" description="Thiamine pyrophosphate enzyme TPP-binding" evidence="5">
    <location>
        <begin position="406"/>
        <end position="552"/>
    </location>
</feature>
<dbReference type="SUPFAM" id="SSF52467">
    <property type="entry name" value="DHS-like NAD/FAD-binding domain"/>
    <property type="match status" value="1"/>
</dbReference>
<evidence type="ECO:0000259" key="5">
    <source>
        <dbReference type="Pfam" id="PF02775"/>
    </source>
</evidence>
<dbReference type="PROSITE" id="PS00187">
    <property type="entry name" value="TPP_ENZYMES"/>
    <property type="match status" value="1"/>
</dbReference>
<gene>
    <name evidence="7" type="primary">alsS</name>
    <name evidence="7" type="ORF">ACFSGI_16565</name>
</gene>
<feature type="domain" description="Thiamine pyrophosphate enzyme central" evidence="4">
    <location>
        <begin position="210"/>
        <end position="345"/>
    </location>
</feature>
<evidence type="ECO:0000313" key="7">
    <source>
        <dbReference type="EMBL" id="MFD1991582.1"/>
    </source>
</evidence>
<dbReference type="InterPro" id="IPR012782">
    <property type="entry name" value="Acetolactate_synth_catblc"/>
</dbReference>
<evidence type="ECO:0000256" key="2">
    <source>
        <dbReference type="ARBA" id="ARBA00023052"/>
    </source>
</evidence>
<evidence type="ECO:0000256" key="1">
    <source>
        <dbReference type="ARBA" id="ARBA00007812"/>
    </source>
</evidence>
<evidence type="ECO:0000256" key="3">
    <source>
        <dbReference type="RuleBase" id="RU362132"/>
    </source>
</evidence>
<dbReference type="RefSeq" id="WP_204825300.1">
    <property type="nucleotide sequence ID" value="NZ_JBHUGF010000010.1"/>
</dbReference>
<name>A0ABW4UYR1_9BACL</name>
<accession>A0ABW4UYR1</accession>
<evidence type="ECO:0000259" key="4">
    <source>
        <dbReference type="Pfam" id="PF00205"/>
    </source>
</evidence>
<dbReference type="InterPro" id="IPR012001">
    <property type="entry name" value="Thiamin_PyroP_enz_TPP-bd_dom"/>
</dbReference>
<dbReference type="InterPro" id="IPR029061">
    <property type="entry name" value="THDP-binding"/>
</dbReference>
<dbReference type="InterPro" id="IPR011766">
    <property type="entry name" value="TPP_enzyme_TPP-bd"/>
</dbReference>
<dbReference type="EC" id="2.2.1.6" evidence="7"/>
<comment type="similarity">
    <text evidence="1 3">Belongs to the TPP enzyme family.</text>
</comment>
<dbReference type="InterPro" id="IPR000399">
    <property type="entry name" value="TPP-bd_CS"/>
</dbReference>
<dbReference type="EMBL" id="JBHUGF010000010">
    <property type="protein sequence ID" value="MFD1991582.1"/>
    <property type="molecule type" value="Genomic_DNA"/>
</dbReference>
<keyword evidence="7" id="KW-0808">Transferase</keyword>
<dbReference type="Proteomes" id="UP001597403">
    <property type="component" value="Unassembled WGS sequence"/>
</dbReference>